<organism evidence="1 2">
    <name type="scientific">Cichorium intybus</name>
    <name type="common">Chicory</name>
    <dbReference type="NCBI Taxonomy" id="13427"/>
    <lineage>
        <taxon>Eukaryota</taxon>
        <taxon>Viridiplantae</taxon>
        <taxon>Streptophyta</taxon>
        <taxon>Embryophyta</taxon>
        <taxon>Tracheophyta</taxon>
        <taxon>Spermatophyta</taxon>
        <taxon>Magnoliopsida</taxon>
        <taxon>eudicotyledons</taxon>
        <taxon>Gunneridae</taxon>
        <taxon>Pentapetalae</taxon>
        <taxon>asterids</taxon>
        <taxon>campanulids</taxon>
        <taxon>Asterales</taxon>
        <taxon>Asteraceae</taxon>
        <taxon>Cichorioideae</taxon>
        <taxon>Cichorieae</taxon>
        <taxon>Cichoriinae</taxon>
        <taxon>Cichorium</taxon>
    </lineage>
</organism>
<reference evidence="2" key="1">
    <citation type="journal article" date="2022" name="Mol. Ecol. Resour.">
        <title>The genomes of chicory, endive, great burdock and yacon provide insights into Asteraceae palaeo-polyploidization history and plant inulin production.</title>
        <authorList>
            <person name="Fan W."/>
            <person name="Wang S."/>
            <person name="Wang H."/>
            <person name="Wang A."/>
            <person name="Jiang F."/>
            <person name="Liu H."/>
            <person name="Zhao H."/>
            <person name="Xu D."/>
            <person name="Zhang Y."/>
        </authorList>
    </citation>
    <scope>NUCLEOTIDE SEQUENCE [LARGE SCALE GENOMIC DNA]</scope>
    <source>
        <strain evidence="2">cv. Punajuju</strain>
    </source>
</reference>
<proteinExistence type="predicted"/>
<sequence>MTIITGKSQTFLKEFIERVIVVAGWVVPIFMLLVIYACSSLAILKSKEILESKYQAAHEKVLKDQDLQAGRLLSVEKLKRHVSNYWIMARTGSPQFMIACTAKTSALGR</sequence>
<dbReference type="EMBL" id="CM042009">
    <property type="protein sequence ID" value="KAI3791668.1"/>
    <property type="molecule type" value="Genomic_DNA"/>
</dbReference>
<accession>A0ACB9H8A2</accession>
<gene>
    <name evidence="1" type="ORF">L2E82_05529</name>
</gene>
<comment type="caution">
    <text evidence="1">The sequence shown here is derived from an EMBL/GenBank/DDBJ whole genome shotgun (WGS) entry which is preliminary data.</text>
</comment>
<evidence type="ECO:0000313" key="2">
    <source>
        <dbReference type="Proteomes" id="UP001055811"/>
    </source>
</evidence>
<protein>
    <submittedName>
        <fullName evidence="1">Uncharacterized protein</fullName>
    </submittedName>
</protein>
<evidence type="ECO:0000313" key="1">
    <source>
        <dbReference type="EMBL" id="KAI3791668.1"/>
    </source>
</evidence>
<reference evidence="1 2" key="2">
    <citation type="journal article" date="2022" name="Mol. Ecol. Resour.">
        <title>The genomes of chicory, endive, great burdock and yacon provide insights into Asteraceae paleo-polyploidization history and plant inulin production.</title>
        <authorList>
            <person name="Fan W."/>
            <person name="Wang S."/>
            <person name="Wang H."/>
            <person name="Wang A."/>
            <person name="Jiang F."/>
            <person name="Liu H."/>
            <person name="Zhao H."/>
            <person name="Xu D."/>
            <person name="Zhang Y."/>
        </authorList>
    </citation>
    <scope>NUCLEOTIDE SEQUENCE [LARGE SCALE GENOMIC DNA]</scope>
    <source>
        <strain evidence="2">cv. Punajuju</strain>
        <tissue evidence="1">Leaves</tissue>
    </source>
</reference>
<keyword evidence="2" id="KW-1185">Reference proteome</keyword>
<name>A0ACB9H8A2_CICIN</name>
<dbReference type="Proteomes" id="UP001055811">
    <property type="component" value="Linkage Group LG01"/>
</dbReference>